<reference evidence="4" key="1">
    <citation type="journal article" date="2016" name="Environ. Microbiol.">
        <title>The complete genome of a viable archaeum isolated from 123-million-year-old rock salt.</title>
        <authorList>
            <person name="Jaakkola S.T."/>
            <person name="Pfeiffer F."/>
            <person name="Ravantti J.J."/>
            <person name="Guo Q."/>
            <person name="Liu Y."/>
            <person name="Chen X."/>
            <person name="Ma H."/>
            <person name="Yang C."/>
            <person name="Oksanen H.M."/>
            <person name="Bamford D.H."/>
        </authorList>
    </citation>
    <scope>NUCLEOTIDE SEQUENCE</scope>
    <source>
        <strain evidence="4">JI20-1</strain>
    </source>
</reference>
<accession>A0A0U5GZ90</accession>
<keyword evidence="2" id="KW-1133">Transmembrane helix</keyword>
<keyword evidence="4" id="KW-1185">Reference proteome</keyword>
<proteinExistence type="predicted"/>
<dbReference type="RefSeq" id="WP_059056370.1">
    <property type="nucleotide sequence ID" value="NZ_CEML01000002.1"/>
</dbReference>
<evidence type="ECO:0000313" key="4">
    <source>
        <dbReference type="Proteomes" id="UP000066737"/>
    </source>
</evidence>
<keyword evidence="2" id="KW-0812">Transmembrane</keyword>
<evidence type="ECO:0000256" key="2">
    <source>
        <dbReference type="SAM" id="Phobius"/>
    </source>
</evidence>
<dbReference type="GeneID" id="26658579"/>
<feature type="transmembrane region" description="Helical" evidence="2">
    <location>
        <begin position="61"/>
        <end position="87"/>
    </location>
</feature>
<evidence type="ECO:0000256" key="1">
    <source>
        <dbReference type="SAM" id="MobiDB-lite"/>
    </source>
</evidence>
<dbReference type="OrthoDB" id="253403at2157"/>
<name>A0A0U5GZ90_9EURY</name>
<gene>
    <name evidence="3" type="ORF">HHUB_1908</name>
</gene>
<evidence type="ECO:0000313" key="3">
    <source>
        <dbReference type="EMBL" id="CQH52975.1"/>
    </source>
</evidence>
<dbReference type="STRING" id="1407499.HHUB_1908"/>
<keyword evidence="2" id="KW-0472">Membrane</keyword>
<protein>
    <submittedName>
        <fullName evidence="3">Uncharacterized protein</fullName>
    </submittedName>
</protein>
<feature type="region of interest" description="Disordered" evidence="1">
    <location>
        <begin position="1"/>
        <end position="21"/>
    </location>
</feature>
<dbReference type="EMBL" id="LN831302">
    <property type="protein sequence ID" value="CQH52975.1"/>
    <property type="molecule type" value="Genomic_DNA"/>
</dbReference>
<organism evidence="3 4">
    <name type="scientific">Halobacterium hubeiense</name>
    <dbReference type="NCBI Taxonomy" id="1407499"/>
    <lineage>
        <taxon>Archaea</taxon>
        <taxon>Methanobacteriati</taxon>
        <taxon>Methanobacteriota</taxon>
        <taxon>Stenosarchaea group</taxon>
        <taxon>Halobacteria</taxon>
        <taxon>Halobacteriales</taxon>
        <taxon>Halobacteriaceae</taxon>
        <taxon>Halobacterium</taxon>
    </lineage>
</organism>
<sequence length="98" mass="10508">MSRYDSDNRGAHGTTAGTGTEGIGRFVEQNALPLKVAAFYAVALAAGLLARRVVSGPNVEILLSIAIWFTVIFAACTALLGGVIRLFSAVQRRRHDYE</sequence>
<dbReference type="KEGG" id="hhb:Hhub_1908"/>
<dbReference type="AlphaFoldDB" id="A0A0U5GZ90"/>
<feature type="transmembrane region" description="Helical" evidence="2">
    <location>
        <begin position="32"/>
        <end position="49"/>
    </location>
</feature>
<feature type="compositionally biased region" description="Basic and acidic residues" evidence="1">
    <location>
        <begin position="1"/>
        <end position="10"/>
    </location>
</feature>
<dbReference type="Proteomes" id="UP000066737">
    <property type="component" value="Chromosome I"/>
</dbReference>